<protein>
    <submittedName>
        <fullName evidence="1">Uncharacterized protein</fullName>
    </submittedName>
</protein>
<evidence type="ECO:0000313" key="1">
    <source>
        <dbReference type="EMBL" id="KAG9244906.1"/>
    </source>
</evidence>
<comment type="caution">
    <text evidence="1">The sequence shown here is derived from an EMBL/GenBank/DDBJ whole genome shotgun (WGS) entry which is preliminary data.</text>
</comment>
<name>A0A9P8CGY0_9HELO</name>
<evidence type="ECO:0000313" key="2">
    <source>
        <dbReference type="Proteomes" id="UP000887226"/>
    </source>
</evidence>
<dbReference type="EMBL" id="MU253875">
    <property type="protein sequence ID" value="KAG9244906.1"/>
    <property type="molecule type" value="Genomic_DNA"/>
</dbReference>
<gene>
    <name evidence="1" type="ORF">BJ878DRAFT_420345</name>
</gene>
<sequence>TLQSAFPNAKLVFLTAAKTGATIYRRSYTHQWFDNWYMALERRDECFLNQDQIRDVLRNSIEFVHGVLQ</sequence>
<accession>A0A9P8CGY0</accession>
<dbReference type="Proteomes" id="UP000887226">
    <property type="component" value="Unassembled WGS sequence"/>
</dbReference>
<keyword evidence="2" id="KW-1185">Reference proteome</keyword>
<dbReference type="Gene3D" id="3.40.50.1820">
    <property type="entry name" value="alpha/beta hydrolase"/>
    <property type="match status" value="1"/>
</dbReference>
<dbReference type="OrthoDB" id="2418081at2759"/>
<dbReference type="InterPro" id="IPR029058">
    <property type="entry name" value="AB_hydrolase_fold"/>
</dbReference>
<dbReference type="AlphaFoldDB" id="A0A9P8CGY0"/>
<organism evidence="1 2">
    <name type="scientific">Calycina marina</name>
    <dbReference type="NCBI Taxonomy" id="1763456"/>
    <lineage>
        <taxon>Eukaryota</taxon>
        <taxon>Fungi</taxon>
        <taxon>Dikarya</taxon>
        <taxon>Ascomycota</taxon>
        <taxon>Pezizomycotina</taxon>
        <taxon>Leotiomycetes</taxon>
        <taxon>Helotiales</taxon>
        <taxon>Pezizellaceae</taxon>
        <taxon>Calycina</taxon>
    </lineage>
</organism>
<reference evidence="1" key="1">
    <citation type="journal article" date="2021" name="IMA Fungus">
        <title>Genomic characterization of three marine fungi, including Emericellopsis atlantica sp. nov. with signatures of a generalist lifestyle and marine biomass degradation.</title>
        <authorList>
            <person name="Hagestad O.C."/>
            <person name="Hou L."/>
            <person name="Andersen J.H."/>
            <person name="Hansen E.H."/>
            <person name="Altermark B."/>
            <person name="Li C."/>
            <person name="Kuhnert E."/>
            <person name="Cox R.J."/>
            <person name="Crous P.W."/>
            <person name="Spatafora J.W."/>
            <person name="Lail K."/>
            <person name="Amirebrahimi M."/>
            <person name="Lipzen A."/>
            <person name="Pangilinan J."/>
            <person name="Andreopoulos W."/>
            <person name="Hayes R.D."/>
            <person name="Ng V."/>
            <person name="Grigoriev I.V."/>
            <person name="Jackson S.A."/>
            <person name="Sutton T.D.S."/>
            <person name="Dobson A.D.W."/>
            <person name="Rama T."/>
        </authorList>
    </citation>
    <scope>NUCLEOTIDE SEQUENCE</scope>
    <source>
        <strain evidence="1">TRa3180A</strain>
    </source>
</reference>
<feature type="non-terminal residue" evidence="1">
    <location>
        <position position="1"/>
    </location>
</feature>
<proteinExistence type="predicted"/>